<dbReference type="Pfam" id="PF22669">
    <property type="entry name" value="Exo_endo_phos2"/>
    <property type="match status" value="1"/>
</dbReference>
<dbReference type="RefSeq" id="XP_009044591.1">
    <property type="nucleotide sequence ID" value="XM_009046343.1"/>
</dbReference>
<comment type="catalytic activity">
    <reaction evidence="1">
        <text>a 1,2-diacyl-sn-glycero-3-phospho-(1D-myo-inositol-4,5-bisphosphate) + H2O = a 1,2-diacyl-sn-glycero-3-phospho-(1D-myo-inositol 4-phosphate) + phosphate</text>
        <dbReference type="Rhea" id="RHEA:22764"/>
        <dbReference type="ChEBI" id="CHEBI:15377"/>
        <dbReference type="ChEBI" id="CHEBI:43474"/>
        <dbReference type="ChEBI" id="CHEBI:58178"/>
        <dbReference type="ChEBI" id="CHEBI:58456"/>
        <dbReference type="EC" id="3.1.3.36"/>
    </reaction>
</comment>
<comment type="similarity">
    <text evidence="2">Belongs to the synaptojanin family.</text>
</comment>
<dbReference type="PANTHER" id="PTHR11200:SF257">
    <property type="entry name" value="PHOSPHOINOSITIDE 5-PHOSPHATASE"/>
    <property type="match status" value="1"/>
</dbReference>
<dbReference type="AlphaFoldDB" id="V4BFP0"/>
<dbReference type="InterPro" id="IPR015047">
    <property type="entry name" value="SYNJ1/2_RRM"/>
</dbReference>
<feature type="region of interest" description="Disordered" evidence="6">
    <location>
        <begin position="1017"/>
        <end position="1118"/>
    </location>
</feature>
<dbReference type="GO" id="GO:0048488">
    <property type="term" value="P:synaptic vesicle endocytosis"/>
    <property type="evidence" value="ECO:0007669"/>
    <property type="project" value="TreeGrafter"/>
</dbReference>
<dbReference type="EMBL" id="KB199652">
    <property type="protein sequence ID" value="ESP04692.1"/>
    <property type="molecule type" value="Genomic_DNA"/>
</dbReference>
<keyword evidence="9" id="KW-1185">Reference proteome</keyword>
<feature type="domain" description="SAC" evidence="7">
    <location>
        <begin position="122"/>
        <end position="445"/>
    </location>
</feature>
<evidence type="ECO:0000256" key="3">
    <source>
        <dbReference type="ARBA" id="ARBA00009678"/>
    </source>
</evidence>
<sequence>MAMGKIFRVFHKLPPDPDTPYSVILESKNREETVMFESNAVVILSSAEADTVKKFYSKILDAYACLGVLNLNAGNQKILYLVLVTTCLSVGKIGDTEVFKITAVQLVPLRNEPSDEERVVEVRKLLSSGTFYFSWCQSGIPWDLSLCAQRKHQDHETDNRFFWNRLLHVHLKRYGIDCDQWLIKIMCGAVEIRTIYAAHRQAKACLISRLSCERAGTRFNVRGTNDDGHVANFVETEQVIFLDEQVSSFVETRGSVPLFWEQPGINVGAHKVHMSRGYETSAPAYDRHLQMIRKHYGEQVIVNLLGSKEGERLLSQAFQNHHKASSHHDIVPFIHFDYHAEIKGSNLKNLDKLKTKLLKKLQEFDFFASDGTNILRQQTGTIRSNCLDCLDRTNAVQTMLAMEILPAQVESLGLSNKPQMLSRFQEVYKQIWALNGDHVSRIYAGTGALGGGRSKISDASRSASRAIQNNFLDNSKQESIDILLVGNTLMGELADKARSLLTTRSLHATPGIIHGMINRYKEYTEPKSLRIGVCTWNVNGGKHFRSIAYKHQSLTDWLLDAHKTVSMARPDTDYNTPVDIFAIGFEEIVDLNASNIMKASTTNAQEWQKELIKTISRDHKYVVLNSIQLVGVVLYVFVRPQLAPFIRDVAVEKVKTGLGGATGNKGGVAIRFLIHSTSVCFVCAHLAAGQSQVSDRNADYAEIMRRMAFPMGRTIQSHDYVFWCGDFNYRIDLPGDEVKELVKNENFGALQACDQLNKERAEGKTFQGFNEGVTNFPPTYKYDLFSDDFDTSEKCRAPAWTDRVLWRRRHILPQEAEEEDPDWNPGKLILYTRAELRTSDHRPVIGLFDIEVLSVDESAKERVFQEVIGEQGPPDGTVIISMETEMSDDTVNEIVELFNEVGEIIVVRFVGDDMWVIYRNGQHAIEALKYHQHQLSSGTISVRLKTEEWKQVIEDEMKLCALNTEAMFNVFTNSLLGDDFSVPLFISYGHTIDHLYGPSVNNLVMVNLRPIDASIEGSSPAVSDDGVLDIPGGPPCRPQPPSRPPAAPSSRPTAPTDGPQLIVPEKTNRVSSVSPEVGKKPPERPSAPPARPPPPQRPPGGPLRPAPGSKPAPGNIYYHNFRQKGVDLGLESM</sequence>
<dbReference type="GO" id="GO:0046856">
    <property type="term" value="P:phosphatidylinositol dephosphorylation"/>
    <property type="evidence" value="ECO:0007669"/>
    <property type="project" value="InterPro"/>
</dbReference>
<dbReference type="HOGENOM" id="CLU_003016_5_1_1"/>
<dbReference type="KEGG" id="lgi:LOTGIDRAFT_135750"/>
<dbReference type="OMA" id="FERHMSM"/>
<gene>
    <name evidence="8" type="ORF">LOTGIDRAFT_135750</name>
</gene>
<evidence type="ECO:0000313" key="9">
    <source>
        <dbReference type="Proteomes" id="UP000030746"/>
    </source>
</evidence>
<dbReference type="GO" id="GO:0004439">
    <property type="term" value="F:phosphatidylinositol-4,5-bisphosphate 5-phosphatase activity"/>
    <property type="evidence" value="ECO:0007669"/>
    <property type="project" value="UniProtKB-EC"/>
</dbReference>
<evidence type="ECO:0000313" key="8">
    <source>
        <dbReference type="EMBL" id="ESP04692.1"/>
    </source>
</evidence>
<keyword evidence="5" id="KW-0378">Hydrolase</keyword>
<dbReference type="InterPro" id="IPR046985">
    <property type="entry name" value="IP5"/>
</dbReference>
<evidence type="ECO:0000256" key="5">
    <source>
        <dbReference type="ARBA" id="ARBA00022801"/>
    </source>
</evidence>
<dbReference type="InterPro" id="IPR012677">
    <property type="entry name" value="Nucleotide-bd_a/b_plait_sf"/>
</dbReference>
<dbReference type="InterPro" id="IPR035979">
    <property type="entry name" value="RBD_domain_sf"/>
</dbReference>
<dbReference type="Pfam" id="PF08952">
    <property type="entry name" value="DUF1866"/>
    <property type="match status" value="1"/>
</dbReference>
<evidence type="ECO:0000259" key="7">
    <source>
        <dbReference type="PROSITE" id="PS50275"/>
    </source>
</evidence>
<evidence type="ECO:0000256" key="4">
    <source>
        <dbReference type="ARBA" id="ARBA00013044"/>
    </source>
</evidence>
<dbReference type="PANTHER" id="PTHR11200">
    <property type="entry name" value="INOSITOL 5-PHOSPHATASE"/>
    <property type="match status" value="1"/>
</dbReference>
<dbReference type="STRING" id="225164.V4BFP0"/>
<dbReference type="CTD" id="20233718"/>
<dbReference type="Proteomes" id="UP000030746">
    <property type="component" value="Unassembled WGS sequence"/>
</dbReference>
<dbReference type="SUPFAM" id="SSF56219">
    <property type="entry name" value="DNase I-like"/>
    <property type="match status" value="1"/>
</dbReference>
<dbReference type="InterPro" id="IPR000300">
    <property type="entry name" value="IPPc"/>
</dbReference>
<name>V4BFP0_LOTGI</name>
<organism evidence="8 9">
    <name type="scientific">Lottia gigantea</name>
    <name type="common">Giant owl limpet</name>
    <dbReference type="NCBI Taxonomy" id="225164"/>
    <lineage>
        <taxon>Eukaryota</taxon>
        <taxon>Metazoa</taxon>
        <taxon>Spiralia</taxon>
        <taxon>Lophotrochozoa</taxon>
        <taxon>Mollusca</taxon>
        <taxon>Gastropoda</taxon>
        <taxon>Patellogastropoda</taxon>
        <taxon>Lottioidea</taxon>
        <taxon>Lottiidae</taxon>
        <taxon>Lottia</taxon>
    </lineage>
</organism>
<dbReference type="CDD" id="cd09089">
    <property type="entry name" value="INPP5c_Synj"/>
    <property type="match status" value="1"/>
</dbReference>
<evidence type="ECO:0000256" key="2">
    <source>
        <dbReference type="ARBA" id="ARBA00008943"/>
    </source>
</evidence>
<dbReference type="Gene3D" id="3.60.10.10">
    <property type="entry name" value="Endonuclease/exonuclease/phosphatase"/>
    <property type="match status" value="1"/>
</dbReference>
<dbReference type="PROSITE" id="PS50275">
    <property type="entry name" value="SAC"/>
    <property type="match status" value="1"/>
</dbReference>
<dbReference type="OrthoDB" id="1925875at2759"/>
<dbReference type="Gene3D" id="3.30.70.330">
    <property type="match status" value="1"/>
</dbReference>
<dbReference type="SUPFAM" id="SSF54928">
    <property type="entry name" value="RNA-binding domain, RBD"/>
    <property type="match status" value="1"/>
</dbReference>
<protein>
    <recommendedName>
        <fullName evidence="4">phosphoinositide 5-phosphatase</fullName>
        <ecNumber evidence="4">3.1.3.36</ecNumber>
    </recommendedName>
</protein>
<dbReference type="SMART" id="SM00128">
    <property type="entry name" value="IPPc"/>
    <property type="match status" value="1"/>
</dbReference>
<dbReference type="SMART" id="SM01165">
    <property type="entry name" value="DUF1866"/>
    <property type="match status" value="1"/>
</dbReference>
<reference evidence="8 9" key="1">
    <citation type="journal article" date="2013" name="Nature">
        <title>Insights into bilaterian evolution from three spiralian genomes.</title>
        <authorList>
            <person name="Simakov O."/>
            <person name="Marletaz F."/>
            <person name="Cho S.J."/>
            <person name="Edsinger-Gonzales E."/>
            <person name="Havlak P."/>
            <person name="Hellsten U."/>
            <person name="Kuo D.H."/>
            <person name="Larsson T."/>
            <person name="Lv J."/>
            <person name="Arendt D."/>
            <person name="Savage R."/>
            <person name="Osoegawa K."/>
            <person name="de Jong P."/>
            <person name="Grimwood J."/>
            <person name="Chapman J.A."/>
            <person name="Shapiro H."/>
            <person name="Aerts A."/>
            <person name="Otillar R.P."/>
            <person name="Terry A.Y."/>
            <person name="Boore J.L."/>
            <person name="Grigoriev I.V."/>
            <person name="Lindberg D.R."/>
            <person name="Seaver E.C."/>
            <person name="Weisblat D.A."/>
            <person name="Putnam N.H."/>
            <person name="Rokhsar D.S."/>
        </authorList>
    </citation>
    <scope>NUCLEOTIDE SEQUENCE [LARGE SCALE GENOMIC DNA]</scope>
</reference>
<dbReference type="Pfam" id="PF02383">
    <property type="entry name" value="Syja_N"/>
    <property type="match status" value="1"/>
</dbReference>
<feature type="compositionally biased region" description="Pro residues" evidence="6">
    <location>
        <begin position="1032"/>
        <end position="1047"/>
    </location>
</feature>
<dbReference type="FunFam" id="3.60.10.10:FF:000003">
    <property type="entry name" value="Synaptojanin-1 isoform 1"/>
    <property type="match status" value="1"/>
</dbReference>
<dbReference type="InterPro" id="IPR036691">
    <property type="entry name" value="Endo/exonu/phosph_ase_sf"/>
</dbReference>
<accession>V4BFP0</accession>
<dbReference type="GeneID" id="20233718"/>
<proteinExistence type="inferred from homology"/>
<comment type="similarity">
    <text evidence="3">In the central section; belongs to the inositol 1,4,5-trisphosphate 5-phosphatase family.</text>
</comment>
<dbReference type="GO" id="GO:0003676">
    <property type="term" value="F:nucleic acid binding"/>
    <property type="evidence" value="ECO:0007669"/>
    <property type="project" value="InterPro"/>
</dbReference>
<dbReference type="InterPro" id="IPR002013">
    <property type="entry name" value="SAC_dom"/>
</dbReference>
<dbReference type="EC" id="3.1.3.36" evidence="4"/>
<evidence type="ECO:0000256" key="1">
    <source>
        <dbReference type="ARBA" id="ARBA00001786"/>
    </source>
</evidence>
<feature type="compositionally biased region" description="Pro residues" evidence="6">
    <location>
        <begin position="1084"/>
        <end position="1110"/>
    </location>
</feature>
<dbReference type="GO" id="GO:0098793">
    <property type="term" value="C:presynapse"/>
    <property type="evidence" value="ECO:0007669"/>
    <property type="project" value="GOC"/>
</dbReference>
<evidence type="ECO:0000256" key="6">
    <source>
        <dbReference type="SAM" id="MobiDB-lite"/>
    </source>
</evidence>